<keyword evidence="2" id="KW-1185">Reference proteome</keyword>
<evidence type="ECO:0000313" key="2">
    <source>
        <dbReference type="Proteomes" id="UP000693946"/>
    </source>
</evidence>
<dbReference type="EMBL" id="JAGKHQ010000018">
    <property type="protein sequence ID" value="KAG7486147.1"/>
    <property type="molecule type" value="Genomic_DNA"/>
</dbReference>
<accession>A0AAV6Q9Y3</accession>
<name>A0AAV6Q9Y3_SOLSE</name>
<organism evidence="1 2">
    <name type="scientific">Solea senegalensis</name>
    <name type="common">Senegalese sole</name>
    <dbReference type="NCBI Taxonomy" id="28829"/>
    <lineage>
        <taxon>Eukaryota</taxon>
        <taxon>Metazoa</taxon>
        <taxon>Chordata</taxon>
        <taxon>Craniata</taxon>
        <taxon>Vertebrata</taxon>
        <taxon>Euteleostomi</taxon>
        <taxon>Actinopterygii</taxon>
        <taxon>Neopterygii</taxon>
        <taxon>Teleostei</taxon>
        <taxon>Neoteleostei</taxon>
        <taxon>Acanthomorphata</taxon>
        <taxon>Carangaria</taxon>
        <taxon>Pleuronectiformes</taxon>
        <taxon>Pleuronectoidei</taxon>
        <taxon>Soleidae</taxon>
        <taxon>Solea</taxon>
    </lineage>
</organism>
<gene>
    <name evidence="1" type="ORF">JOB18_026011</name>
</gene>
<proteinExistence type="predicted"/>
<evidence type="ECO:0000313" key="1">
    <source>
        <dbReference type="EMBL" id="KAG7486147.1"/>
    </source>
</evidence>
<dbReference type="AlphaFoldDB" id="A0AAV6Q9Y3"/>
<sequence>MRIAVYRKPLSHYCRCASLEKRPICGAGDCVSVTVFLDCVSVPVTVFLTVFLDCVSVTVCDCVSVTVFVDTVFLFL</sequence>
<dbReference type="Proteomes" id="UP000693946">
    <property type="component" value="Linkage Group LG6"/>
</dbReference>
<reference evidence="1 2" key="1">
    <citation type="journal article" date="2021" name="Sci. Rep.">
        <title>Chromosome anchoring in Senegalese sole (Solea senegalensis) reveals sex-associated markers and genome rearrangements in flatfish.</title>
        <authorList>
            <person name="Guerrero-Cozar I."/>
            <person name="Gomez-Garrido J."/>
            <person name="Berbel C."/>
            <person name="Martinez-Blanch J.F."/>
            <person name="Alioto T."/>
            <person name="Claros M.G."/>
            <person name="Gagnaire P.A."/>
            <person name="Manchado M."/>
        </authorList>
    </citation>
    <scope>NUCLEOTIDE SEQUENCE [LARGE SCALE GENOMIC DNA]</scope>
    <source>
        <strain evidence="1">Sse05_10M</strain>
    </source>
</reference>
<comment type="caution">
    <text evidence="1">The sequence shown here is derived from an EMBL/GenBank/DDBJ whole genome shotgun (WGS) entry which is preliminary data.</text>
</comment>
<protein>
    <submittedName>
        <fullName evidence="1">Uncharacterized protein</fullName>
    </submittedName>
</protein>